<organism evidence="2 3">
    <name type="scientific">Parelaphostrongylus tenuis</name>
    <name type="common">Meningeal worm</name>
    <dbReference type="NCBI Taxonomy" id="148309"/>
    <lineage>
        <taxon>Eukaryota</taxon>
        <taxon>Metazoa</taxon>
        <taxon>Ecdysozoa</taxon>
        <taxon>Nematoda</taxon>
        <taxon>Chromadorea</taxon>
        <taxon>Rhabditida</taxon>
        <taxon>Rhabditina</taxon>
        <taxon>Rhabditomorpha</taxon>
        <taxon>Strongyloidea</taxon>
        <taxon>Metastrongylidae</taxon>
        <taxon>Parelaphostrongylus</taxon>
    </lineage>
</organism>
<protein>
    <submittedName>
        <fullName evidence="2">Uncharacterized protein</fullName>
    </submittedName>
</protein>
<proteinExistence type="predicted"/>
<feature type="region of interest" description="Disordered" evidence="1">
    <location>
        <begin position="1"/>
        <end position="59"/>
    </location>
</feature>
<evidence type="ECO:0000256" key="1">
    <source>
        <dbReference type="SAM" id="MobiDB-lite"/>
    </source>
</evidence>
<dbReference type="AlphaFoldDB" id="A0AAD5QIP0"/>
<evidence type="ECO:0000313" key="2">
    <source>
        <dbReference type="EMBL" id="KAJ1353548.1"/>
    </source>
</evidence>
<accession>A0AAD5QIP0</accession>
<keyword evidence="3" id="KW-1185">Reference proteome</keyword>
<feature type="compositionally biased region" description="Basic and acidic residues" evidence="1">
    <location>
        <begin position="49"/>
        <end position="59"/>
    </location>
</feature>
<dbReference type="Proteomes" id="UP001196413">
    <property type="component" value="Unassembled WGS sequence"/>
</dbReference>
<gene>
    <name evidence="2" type="ORF">KIN20_010195</name>
</gene>
<dbReference type="EMBL" id="JAHQIW010001747">
    <property type="protein sequence ID" value="KAJ1353548.1"/>
    <property type="molecule type" value="Genomic_DNA"/>
</dbReference>
<evidence type="ECO:0000313" key="3">
    <source>
        <dbReference type="Proteomes" id="UP001196413"/>
    </source>
</evidence>
<comment type="caution">
    <text evidence="2">The sequence shown here is derived from an EMBL/GenBank/DDBJ whole genome shotgun (WGS) entry which is preliminary data.</text>
</comment>
<sequence length="59" mass="6742">MKVQGKFETQARQGDNRVRALDNSGSDARVEANRSRKRRRKYSQSSSETKMDRVATKAP</sequence>
<reference evidence="2" key="1">
    <citation type="submission" date="2021-06" db="EMBL/GenBank/DDBJ databases">
        <title>Parelaphostrongylus tenuis whole genome reference sequence.</title>
        <authorList>
            <person name="Garwood T.J."/>
            <person name="Larsen P.A."/>
            <person name="Fountain-Jones N.M."/>
            <person name="Garbe J.R."/>
            <person name="Macchietto M.G."/>
            <person name="Kania S.A."/>
            <person name="Gerhold R.W."/>
            <person name="Richards J.E."/>
            <person name="Wolf T.M."/>
        </authorList>
    </citation>
    <scope>NUCLEOTIDE SEQUENCE</scope>
    <source>
        <strain evidence="2">MNPRO001-30</strain>
        <tissue evidence="2">Meninges</tissue>
    </source>
</reference>
<name>A0AAD5QIP0_PARTN</name>